<dbReference type="RefSeq" id="XP_029229173.1">
    <property type="nucleotide sequence ID" value="XM_029370717.1"/>
</dbReference>
<feature type="region of interest" description="Disordered" evidence="1">
    <location>
        <begin position="235"/>
        <end position="255"/>
    </location>
</feature>
<feature type="region of interest" description="Disordered" evidence="1">
    <location>
        <begin position="271"/>
        <end position="292"/>
    </location>
</feature>
<keyword evidence="3" id="KW-1185">Reference proteome</keyword>
<dbReference type="AlphaFoldDB" id="A0A3R7NM01"/>
<dbReference type="Proteomes" id="UP000284403">
    <property type="component" value="Unassembled WGS sequence"/>
</dbReference>
<dbReference type="EMBL" id="MKKU01000181">
    <property type="protein sequence ID" value="RNF20344.1"/>
    <property type="molecule type" value="Genomic_DNA"/>
</dbReference>
<proteinExistence type="predicted"/>
<comment type="caution">
    <text evidence="2">The sequence shown here is derived from an EMBL/GenBank/DDBJ whole genome shotgun (WGS) entry which is preliminary data.</text>
</comment>
<name>A0A3R7NM01_9TRYP</name>
<gene>
    <name evidence="2" type="ORF">Tco025E_03800</name>
</gene>
<dbReference type="GeneID" id="40317411"/>
<evidence type="ECO:0000256" key="1">
    <source>
        <dbReference type="SAM" id="MobiDB-lite"/>
    </source>
</evidence>
<evidence type="ECO:0000313" key="2">
    <source>
        <dbReference type="EMBL" id="RNF20344.1"/>
    </source>
</evidence>
<dbReference type="OrthoDB" id="245309at2759"/>
<reference evidence="2 3" key="1">
    <citation type="journal article" date="2018" name="BMC Genomics">
        <title>Genomic comparison of Trypanosoma conorhini and Trypanosoma rangeli to Trypanosoma cruzi strains of high and low virulence.</title>
        <authorList>
            <person name="Bradwell K.R."/>
            <person name="Koparde V.N."/>
            <person name="Matveyev A.V."/>
            <person name="Serrano M.G."/>
            <person name="Alves J.M."/>
            <person name="Parikh H."/>
            <person name="Huang B."/>
            <person name="Lee V."/>
            <person name="Espinosa-Alvarez O."/>
            <person name="Ortiz P.A."/>
            <person name="Costa-Martins A.G."/>
            <person name="Teixeira M.M."/>
            <person name="Buck G.A."/>
        </authorList>
    </citation>
    <scope>NUCLEOTIDE SEQUENCE [LARGE SCALE GENOMIC DNA]</scope>
    <source>
        <strain evidence="2 3">025E</strain>
    </source>
</reference>
<sequence length="323" mass="34824">MQVEDAAAAPPIALIRWWFGKTEEERRGFLQSPTTSAKARQNIPLVEAYARRHCYFVACETNLDVCPLPSLSPVLQTTSRRRGYGVWLPCAAHGEGTYGGRYAAAAQREKRRAAAHRVFEEISARTAVALGDYVPRLGPAAPEEEGRHGRAARMMVAALLEASVAALYRLGLTDALEAIEQATAQDGASSAGEHETGGGGVVPKPVGVRRAEAHSCLGVWMLLLAAPGGKRLRGAEDTAALQQPQPAPQQRQWPHDAKVNCWQLLRERMAPASAEEPERAGTAAKEDEAAAMVPHSEPRITITLADMRFGIAKALKNRGGRTT</sequence>
<organism evidence="2 3">
    <name type="scientific">Trypanosoma conorhini</name>
    <dbReference type="NCBI Taxonomy" id="83891"/>
    <lineage>
        <taxon>Eukaryota</taxon>
        <taxon>Discoba</taxon>
        <taxon>Euglenozoa</taxon>
        <taxon>Kinetoplastea</taxon>
        <taxon>Metakinetoplastina</taxon>
        <taxon>Trypanosomatida</taxon>
        <taxon>Trypanosomatidae</taxon>
        <taxon>Trypanosoma</taxon>
    </lineage>
</organism>
<feature type="compositionally biased region" description="Low complexity" evidence="1">
    <location>
        <begin position="239"/>
        <end position="252"/>
    </location>
</feature>
<evidence type="ECO:0000313" key="3">
    <source>
        <dbReference type="Proteomes" id="UP000284403"/>
    </source>
</evidence>
<accession>A0A3R7NM01</accession>
<protein>
    <submittedName>
        <fullName evidence="2">Uncharacterized protein</fullName>
    </submittedName>
</protein>
<feature type="compositionally biased region" description="Basic and acidic residues" evidence="1">
    <location>
        <begin position="276"/>
        <end position="288"/>
    </location>
</feature>